<dbReference type="EMBL" id="SCLC01000924">
    <property type="protein sequence ID" value="MBF4437406.1"/>
    <property type="molecule type" value="Genomic_DNA"/>
</dbReference>
<accession>A0AAW4BK04</accession>
<protein>
    <submittedName>
        <fullName evidence="1">Protein CapI</fullName>
    </submittedName>
</protein>
<sequence length="47" mass="5402">REMQAGDVYQTYAETTDLFAATGYTSKVSVKEGVAKFVQWSREFYNK</sequence>
<gene>
    <name evidence="1" type="ORF">ERJ77_23565</name>
</gene>
<reference evidence="1" key="1">
    <citation type="journal article" date="2021" name="PeerJ">
        <title>Analysis of 44 Vibrio anguillarum genomes reveals high genetic diversity.</title>
        <authorList>
            <person name="Hansen M.J."/>
            <person name="Dalsgaard I."/>
        </authorList>
    </citation>
    <scope>NUCLEOTIDE SEQUENCE</scope>
    <source>
        <strain evidence="1">850617-1/1</strain>
    </source>
</reference>
<evidence type="ECO:0000313" key="1">
    <source>
        <dbReference type="EMBL" id="MBF4437406.1"/>
    </source>
</evidence>
<organism evidence="1 2">
    <name type="scientific">Vibrio anguillarum</name>
    <name type="common">Listonella anguillarum</name>
    <dbReference type="NCBI Taxonomy" id="55601"/>
    <lineage>
        <taxon>Bacteria</taxon>
        <taxon>Pseudomonadati</taxon>
        <taxon>Pseudomonadota</taxon>
        <taxon>Gammaproteobacteria</taxon>
        <taxon>Vibrionales</taxon>
        <taxon>Vibrionaceae</taxon>
        <taxon>Vibrio</taxon>
    </lineage>
</organism>
<name>A0AAW4BK04_VIBAN</name>
<feature type="non-terminal residue" evidence="1">
    <location>
        <position position="1"/>
    </location>
</feature>
<dbReference type="Proteomes" id="UP000786185">
    <property type="component" value="Unassembled WGS sequence"/>
</dbReference>
<evidence type="ECO:0000313" key="2">
    <source>
        <dbReference type="Proteomes" id="UP000786185"/>
    </source>
</evidence>
<proteinExistence type="predicted"/>
<comment type="caution">
    <text evidence="1">The sequence shown here is derived from an EMBL/GenBank/DDBJ whole genome shotgun (WGS) entry which is preliminary data.</text>
</comment>
<dbReference type="AlphaFoldDB" id="A0AAW4BK04"/>